<dbReference type="AlphaFoldDB" id="U3AMZ9"/>
<organism evidence="2 3">
    <name type="scientific">Vibrio azureus NBRC 104587</name>
    <dbReference type="NCBI Taxonomy" id="1219077"/>
    <lineage>
        <taxon>Bacteria</taxon>
        <taxon>Pseudomonadati</taxon>
        <taxon>Pseudomonadota</taxon>
        <taxon>Gammaproteobacteria</taxon>
        <taxon>Vibrionales</taxon>
        <taxon>Vibrionaceae</taxon>
        <taxon>Vibrio</taxon>
    </lineage>
</organism>
<dbReference type="STRING" id="1219077.VAZ01S_013_00790"/>
<sequence>MIKFSRLKVFLLCLLITDLAFSNPYPLKSSYMDENYEVSYIAGVEFLFDGINSEQEILIEDWNRGLRWPYRTGQLPGDPPEVVNMEIDTPINIEVDWRYEPSINIVFECIDSINNQNVLIKTKKIDNLYDGERSLNYSFEDVYIKNCTDFRVMIRPSRGVRYYETGPIRVRFLESF</sequence>
<evidence type="ECO:0000313" key="3">
    <source>
        <dbReference type="Proteomes" id="UP000016567"/>
    </source>
</evidence>
<keyword evidence="1" id="KW-0732">Signal</keyword>
<evidence type="ECO:0000313" key="2">
    <source>
        <dbReference type="EMBL" id="GAD74672.1"/>
    </source>
</evidence>
<dbReference type="OrthoDB" id="9794322at2"/>
<accession>U3AMZ9</accession>
<gene>
    <name evidence="2" type="ORF">VAZ01S_013_00790</name>
</gene>
<keyword evidence="3" id="KW-1185">Reference proteome</keyword>
<dbReference type="Proteomes" id="UP000016567">
    <property type="component" value="Unassembled WGS sequence"/>
</dbReference>
<feature type="signal peptide" evidence="1">
    <location>
        <begin position="1"/>
        <end position="22"/>
    </location>
</feature>
<reference evidence="2 3" key="1">
    <citation type="submission" date="2013-09" db="EMBL/GenBank/DDBJ databases">
        <title>Whole genome shotgun sequence of Vibrio azureus NBRC 104587.</title>
        <authorList>
            <person name="Isaki S."/>
            <person name="Hosoyama A."/>
            <person name="Numata M."/>
            <person name="Hashimoto M."/>
            <person name="Hosoyama Y."/>
            <person name="Tsuchikane K."/>
            <person name="Noguchi M."/>
            <person name="Hirakata S."/>
            <person name="Ichikawa N."/>
            <person name="Ohji S."/>
            <person name="Yamazoe A."/>
            <person name="Fujita N."/>
        </authorList>
    </citation>
    <scope>NUCLEOTIDE SEQUENCE [LARGE SCALE GENOMIC DNA]</scope>
    <source>
        <strain evidence="2 3">NBRC 104587</strain>
    </source>
</reference>
<dbReference type="RefSeq" id="WP_021708452.1">
    <property type="nucleotide sequence ID" value="NZ_BAOB01000176.1"/>
</dbReference>
<name>U3AMZ9_9VIBR</name>
<evidence type="ECO:0000256" key="1">
    <source>
        <dbReference type="SAM" id="SignalP"/>
    </source>
</evidence>
<comment type="caution">
    <text evidence="2">The sequence shown here is derived from an EMBL/GenBank/DDBJ whole genome shotgun (WGS) entry which is preliminary data.</text>
</comment>
<dbReference type="EMBL" id="BATL01000013">
    <property type="protein sequence ID" value="GAD74672.1"/>
    <property type="molecule type" value="Genomic_DNA"/>
</dbReference>
<proteinExistence type="predicted"/>
<protein>
    <submittedName>
        <fullName evidence="2">Uncharacterized protein</fullName>
    </submittedName>
</protein>
<feature type="chain" id="PRO_5004639551" evidence="1">
    <location>
        <begin position="23"/>
        <end position="176"/>
    </location>
</feature>